<evidence type="ECO:0000259" key="1">
    <source>
        <dbReference type="Pfam" id="PF22807"/>
    </source>
</evidence>
<evidence type="ECO:0000313" key="4">
    <source>
        <dbReference type="EMBL" id="RMZ52909.1"/>
    </source>
</evidence>
<name>A0A087SJN8_AUXPR</name>
<dbReference type="PANTHER" id="PTHR33546:SF1">
    <property type="entry name" value="LARGE, MULTIFUNCTIONAL SECRETED PROTEIN"/>
    <property type="match status" value="1"/>
</dbReference>
<dbReference type="AlphaFoldDB" id="A0A087SJN8"/>
<reference evidence="6" key="3">
    <citation type="journal article" date="2018" name="Algal Res.">
        <title>Characterization of plant carbon substrate utilization by Auxenochlorella protothecoides.</title>
        <authorList>
            <person name="Vogler B.W."/>
            <person name="Starkenburg S.R."/>
            <person name="Sudasinghe N."/>
            <person name="Schambach J.Y."/>
            <person name="Rollin J.A."/>
            <person name="Pattathil S."/>
            <person name="Barry A.N."/>
        </authorList>
    </citation>
    <scope>NUCLEOTIDE SEQUENCE [LARGE SCALE GENOMIC DNA]</scope>
    <source>
        <strain evidence="6">UTEX 25</strain>
    </source>
</reference>
<dbReference type="Proteomes" id="UP000279271">
    <property type="component" value="Unassembled WGS sequence"/>
</dbReference>
<dbReference type="Pfam" id="PF22807">
    <property type="entry name" value="TrAA12"/>
    <property type="match status" value="1"/>
</dbReference>
<evidence type="ECO:0000313" key="5">
    <source>
        <dbReference type="Proteomes" id="UP000028924"/>
    </source>
</evidence>
<keyword evidence="5" id="KW-1185">Reference proteome</keyword>
<dbReference type="EMBL" id="QOKY01000202">
    <property type="protein sequence ID" value="RMZ52909.1"/>
    <property type="molecule type" value="Genomic_DNA"/>
</dbReference>
<feature type="domain" description="Pyrroloquinoline quinone-dependent pyranose dehydrogenase beta-propeller" evidence="1">
    <location>
        <begin position="64"/>
        <end position="434"/>
    </location>
</feature>
<dbReference type="InterPro" id="IPR011042">
    <property type="entry name" value="6-blade_b-propeller_TolB-like"/>
</dbReference>
<evidence type="ECO:0000313" key="6">
    <source>
        <dbReference type="Proteomes" id="UP000279271"/>
    </source>
</evidence>
<reference evidence="3 5" key="1">
    <citation type="journal article" date="2014" name="BMC Genomics">
        <title>Oil accumulation mechanisms of the oleaginous microalga Chlorella protothecoides revealed through its genome, transcriptomes, and proteomes.</title>
        <authorList>
            <person name="Gao C."/>
            <person name="Wang Y."/>
            <person name="Shen Y."/>
            <person name="Yan D."/>
            <person name="He X."/>
            <person name="Dai J."/>
            <person name="Wu Q."/>
        </authorList>
    </citation>
    <scope>NUCLEOTIDE SEQUENCE [LARGE SCALE GENOMIC DNA]</scope>
    <source>
        <strain evidence="3 5">0710</strain>
    </source>
</reference>
<accession>A0A087SJN8</accession>
<dbReference type="EMBL" id="GDKF01007734">
    <property type="protein sequence ID" value="JAT70888.1"/>
    <property type="molecule type" value="Transcribed_RNA"/>
</dbReference>
<dbReference type="InterPro" id="IPR011041">
    <property type="entry name" value="Quinoprot_gluc/sorb_DH_b-prop"/>
</dbReference>
<dbReference type="Gene3D" id="2.120.10.30">
    <property type="entry name" value="TolB, C-terminal domain"/>
    <property type="match status" value="1"/>
</dbReference>
<dbReference type="Proteomes" id="UP000028924">
    <property type="component" value="Unassembled WGS sequence"/>
</dbReference>
<dbReference type="KEGG" id="apro:F751_4194"/>
<evidence type="ECO:0000313" key="2">
    <source>
        <dbReference type="EMBL" id="JAT70888.1"/>
    </source>
</evidence>
<dbReference type="GeneID" id="23615585"/>
<gene>
    <name evidence="4" type="ORF">APUTEX25_001028</name>
    <name evidence="3" type="ORF">F751_4194</name>
    <name evidence="2" type="ORF">g.100007</name>
</gene>
<evidence type="ECO:0000313" key="3">
    <source>
        <dbReference type="EMBL" id="KFM25942.1"/>
    </source>
</evidence>
<reference evidence="4" key="5">
    <citation type="submission" date="2018-11" db="EMBL/GenBank/DDBJ databases">
        <title>Characterization of plant carbon substrate utilization by Auxenochlorella protothecoides.</title>
        <authorList>
            <person name="Vogler B.W."/>
            <person name="Starkenburg S.R."/>
            <person name="Sudasinghe N."/>
            <person name="Schambach J.Y."/>
            <person name="Rollin J.A."/>
            <person name="Pattathil S."/>
            <person name="Barry A.N."/>
        </authorList>
    </citation>
    <scope>NUCLEOTIDE SEQUENCE [LARGE SCALE GENOMIC DNA]</scope>
    <source>
        <strain evidence="4">UTEX 25</strain>
    </source>
</reference>
<reference evidence="4" key="4">
    <citation type="submission" date="2018-10" db="EMBL/GenBank/DDBJ databases">
        <authorList>
            <person name="Hovde B."/>
            <person name="Zhang X."/>
        </authorList>
    </citation>
    <scope>NUCLEOTIDE SEQUENCE [LARGE SCALE GENOMIC DNA]</scope>
    <source>
        <strain evidence="4">UTEX 25</strain>
    </source>
</reference>
<proteinExistence type="predicted"/>
<dbReference type="STRING" id="3075.A0A087SJN8"/>
<dbReference type="OrthoDB" id="507128at2759"/>
<organism evidence="3 5">
    <name type="scientific">Auxenochlorella protothecoides</name>
    <name type="common">Green microalga</name>
    <name type="synonym">Chlorella protothecoides</name>
    <dbReference type="NCBI Taxonomy" id="3075"/>
    <lineage>
        <taxon>Eukaryota</taxon>
        <taxon>Viridiplantae</taxon>
        <taxon>Chlorophyta</taxon>
        <taxon>core chlorophytes</taxon>
        <taxon>Trebouxiophyceae</taxon>
        <taxon>Chlorellales</taxon>
        <taxon>Chlorellaceae</taxon>
        <taxon>Auxenochlorella</taxon>
    </lineage>
</organism>
<dbReference type="RefSeq" id="XP_011398838.1">
    <property type="nucleotide sequence ID" value="XM_011400536.1"/>
</dbReference>
<dbReference type="PANTHER" id="PTHR33546">
    <property type="entry name" value="LARGE, MULTIFUNCTIONAL SECRETED PROTEIN-RELATED"/>
    <property type="match status" value="1"/>
</dbReference>
<sequence>MGSLRYLVAITAFLVVPATSVLLGITLPAGFAVTPYYDAGVPGARSLTLSTAPPPAGQGPIVYVANNKDGKIYALLDDDNDGFAERLVTLASGLTTSNGVAWHDGDLYVSELERLWRFPGIDAVARRGSGEYPADEAELLIDSLPSASQHGAKYIAVSPAGQLYMNIGAPCNVCEPGSYQKNASTPVFQYGSIVRFNLKDWTTLETVAYGTRNSVGFDWHPETGDFYFTDNGRDDVGGSNATVTDASPDDELNVVRAAGGFYGFPYCHTGARGGITEAPCARLSGMGTPVVDPQTNAGQKTLSCDASEGGYIPAVQALGPHMAALGITFYRRNASAPYAFPEEFDRAAFIAQRGSWNRRTLAGYRVVTVALRGDGTAEGVRPFMSGLLEGDTGLPACPATPKSNQAAVRGRPVDVLQLPDGSLLVSDDTGNAVYKVAYQGRIPVVGLAG</sequence>
<dbReference type="SUPFAM" id="SSF50952">
    <property type="entry name" value="Soluble quinoprotein glucose dehydrogenase"/>
    <property type="match status" value="1"/>
</dbReference>
<dbReference type="InterPro" id="IPR054539">
    <property type="entry name" value="Beta-prop_PDH"/>
</dbReference>
<dbReference type="EMBL" id="KL662124">
    <property type="protein sequence ID" value="KFM25942.1"/>
    <property type="molecule type" value="Genomic_DNA"/>
</dbReference>
<reference evidence="2" key="2">
    <citation type="submission" date="2015-08" db="EMBL/GenBank/DDBJ databases">
        <authorList>
            <person name="Babu N.S."/>
            <person name="Beckwith C.J."/>
            <person name="Beseler K.G."/>
            <person name="Brison A."/>
            <person name="Carone J.V."/>
            <person name="Caskin T.P."/>
            <person name="Diamond M."/>
            <person name="Durham M.E."/>
            <person name="Foxe J.M."/>
            <person name="Go M."/>
            <person name="Henderson B.A."/>
            <person name="Jones I.B."/>
            <person name="McGettigan J.A."/>
            <person name="Micheletti S.J."/>
            <person name="Nasrallah M.E."/>
            <person name="Ortiz D."/>
            <person name="Piller C.R."/>
            <person name="Privatt S.R."/>
            <person name="Schneider S.L."/>
            <person name="Sharp S."/>
            <person name="Smith T.C."/>
            <person name="Stanton J.D."/>
            <person name="Ullery H.E."/>
            <person name="Wilson R.J."/>
            <person name="Serrano M.G."/>
            <person name="Buck G."/>
            <person name="Lee V."/>
            <person name="Wang Y."/>
            <person name="Carvalho R."/>
            <person name="Voegtly L."/>
            <person name="Shi R."/>
            <person name="Duckworth R."/>
            <person name="Johnson A."/>
            <person name="Loviza R."/>
            <person name="Walstead R."/>
            <person name="Shah Z."/>
            <person name="Kiflezghi M."/>
            <person name="Wade K."/>
            <person name="Ball S.L."/>
            <person name="Bradley K.W."/>
            <person name="Asai D.J."/>
            <person name="Bowman C.A."/>
            <person name="Russell D.A."/>
            <person name="Pope W.H."/>
            <person name="Jacobs-Sera D."/>
            <person name="Hendrix R.W."/>
            <person name="Hatfull G.F."/>
        </authorList>
    </citation>
    <scope>NUCLEOTIDE SEQUENCE</scope>
</reference>
<dbReference type="eggNOG" id="ENOG502SUY9">
    <property type="taxonomic scope" value="Eukaryota"/>
</dbReference>
<protein>
    <recommendedName>
        <fullName evidence="1">Pyrroloquinoline quinone-dependent pyranose dehydrogenase beta-propeller domain-containing protein</fullName>
    </recommendedName>
</protein>